<dbReference type="EMBL" id="JALLAZ020000118">
    <property type="protein sequence ID" value="KAL3803294.1"/>
    <property type="molecule type" value="Genomic_DNA"/>
</dbReference>
<evidence type="ECO:0000256" key="1">
    <source>
        <dbReference type="SAM" id="MobiDB-lite"/>
    </source>
</evidence>
<accession>A0ABD3QTC6</accession>
<dbReference type="Gene3D" id="3.40.50.11500">
    <property type="match status" value="1"/>
</dbReference>
<dbReference type="PROSITE" id="PS50211">
    <property type="entry name" value="DENN"/>
    <property type="match status" value="1"/>
</dbReference>
<dbReference type="InterPro" id="IPR005113">
    <property type="entry name" value="uDENN_dom"/>
</dbReference>
<dbReference type="SMART" id="SM00799">
    <property type="entry name" value="DENN"/>
    <property type="match status" value="1"/>
</dbReference>
<dbReference type="GO" id="GO:0005737">
    <property type="term" value="C:cytoplasm"/>
    <property type="evidence" value="ECO:0007669"/>
    <property type="project" value="UniProtKB-ARBA"/>
</dbReference>
<evidence type="ECO:0000313" key="3">
    <source>
        <dbReference type="EMBL" id="KAL3803294.1"/>
    </source>
</evidence>
<dbReference type="InterPro" id="IPR011990">
    <property type="entry name" value="TPR-like_helical_dom_sf"/>
</dbReference>
<dbReference type="Pfam" id="PF03455">
    <property type="entry name" value="dDENN"/>
    <property type="match status" value="1"/>
</dbReference>
<dbReference type="AlphaFoldDB" id="A0ABD3QTC6"/>
<dbReference type="Pfam" id="PF02141">
    <property type="entry name" value="DENN"/>
    <property type="match status" value="1"/>
</dbReference>
<dbReference type="InterPro" id="IPR001194">
    <property type="entry name" value="cDENN_dom"/>
</dbReference>
<dbReference type="InterPro" id="IPR005112">
    <property type="entry name" value="dDENN_dom"/>
</dbReference>
<feature type="region of interest" description="Disordered" evidence="1">
    <location>
        <begin position="171"/>
        <end position="292"/>
    </location>
</feature>
<proteinExistence type="predicted"/>
<dbReference type="Proteomes" id="UP001530315">
    <property type="component" value="Unassembled WGS sequence"/>
</dbReference>
<name>A0ABD3QTC6_9STRA</name>
<dbReference type="SMART" id="SM00801">
    <property type="entry name" value="dDENN"/>
    <property type="match status" value="1"/>
</dbReference>
<dbReference type="Gene3D" id="3.30.450.200">
    <property type="match status" value="1"/>
</dbReference>
<organism evidence="3 4">
    <name type="scientific">Stephanodiscus triporus</name>
    <dbReference type="NCBI Taxonomy" id="2934178"/>
    <lineage>
        <taxon>Eukaryota</taxon>
        <taxon>Sar</taxon>
        <taxon>Stramenopiles</taxon>
        <taxon>Ochrophyta</taxon>
        <taxon>Bacillariophyta</taxon>
        <taxon>Coscinodiscophyceae</taxon>
        <taxon>Thalassiosirophycidae</taxon>
        <taxon>Stephanodiscales</taxon>
        <taxon>Stephanodiscaceae</taxon>
        <taxon>Stephanodiscus</taxon>
    </lineage>
</organism>
<dbReference type="Gene3D" id="1.25.40.10">
    <property type="entry name" value="Tetratricopeptide repeat domain"/>
    <property type="match status" value="1"/>
</dbReference>
<protein>
    <recommendedName>
        <fullName evidence="2">UDENN domain-containing protein</fullName>
    </recommendedName>
</protein>
<dbReference type="InterPro" id="IPR051696">
    <property type="entry name" value="DENN_Domain_GEFs"/>
</dbReference>
<feature type="region of interest" description="Disordered" evidence="1">
    <location>
        <begin position="335"/>
        <end position="361"/>
    </location>
</feature>
<keyword evidence="4" id="KW-1185">Reference proteome</keyword>
<dbReference type="InterPro" id="IPR043153">
    <property type="entry name" value="DENN_C"/>
</dbReference>
<feature type="compositionally biased region" description="Polar residues" evidence="1">
    <location>
        <begin position="1039"/>
        <end position="1057"/>
    </location>
</feature>
<feature type="domain" description="UDENN" evidence="2">
    <location>
        <begin position="251"/>
        <end position="754"/>
    </location>
</feature>
<feature type="compositionally biased region" description="Basic and acidic residues" evidence="1">
    <location>
        <begin position="350"/>
        <end position="359"/>
    </location>
</feature>
<dbReference type="PANTHER" id="PTHR12296">
    <property type="entry name" value="DENN DOMAIN-CONTAINING PROTEIN 4"/>
    <property type="match status" value="1"/>
</dbReference>
<evidence type="ECO:0000259" key="2">
    <source>
        <dbReference type="PROSITE" id="PS50211"/>
    </source>
</evidence>
<dbReference type="InterPro" id="IPR037516">
    <property type="entry name" value="Tripartite_DENN"/>
</dbReference>
<feature type="compositionally biased region" description="Low complexity" evidence="1">
    <location>
        <begin position="92"/>
        <end position="110"/>
    </location>
</feature>
<comment type="caution">
    <text evidence="3">The sequence shown here is derived from an EMBL/GenBank/DDBJ whole genome shotgun (WGS) entry which is preliminary data.</text>
</comment>
<feature type="compositionally biased region" description="Acidic residues" evidence="1">
    <location>
        <begin position="249"/>
        <end position="261"/>
    </location>
</feature>
<reference evidence="3 4" key="1">
    <citation type="submission" date="2024-10" db="EMBL/GenBank/DDBJ databases">
        <title>Updated reference genomes for cyclostephanoid diatoms.</title>
        <authorList>
            <person name="Roberts W.R."/>
            <person name="Alverson A.J."/>
        </authorList>
    </citation>
    <scope>NUCLEOTIDE SEQUENCE [LARGE SCALE GENOMIC DNA]</scope>
    <source>
        <strain evidence="3 4">AJA276-08</strain>
    </source>
</reference>
<feature type="compositionally biased region" description="Basic and acidic residues" evidence="1">
    <location>
        <begin position="204"/>
        <end position="215"/>
    </location>
</feature>
<feature type="region of interest" description="Disordered" evidence="1">
    <location>
        <begin position="1024"/>
        <end position="1061"/>
    </location>
</feature>
<gene>
    <name evidence="3" type="ORF">ACHAW5_009754</name>
</gene>
<feature type="compositionally biased region" description="Low complexity" evidence="1">
    <location>
        <begin position="177"/>
        <end position="197"/>
    </location>
</feature>
<feature type="region of interest" description="Disordered" evidence="1">
    <location>
        <begin position="74"/>
        <end position="153"/>
    </location>
</feature>
<dbReference type="SMART" id="SM00800">
    <property type="entry name" value="uDENN"/>
    <property type="match status" value="1"/>
</dbReference>
<dbReference type="PANTHER" id="PTHR12296:SF21">
    <property type="entry name" value="DENN DOMAIN-CONTAINING PROTEIN 3"/>
    <property type="match status" value="1"/>
</dbReference>
<evidence type="ECO:0000313" key="4">
    <source>
        <dbReference type="Proteomes" id="UP001530315"/>
    </source>
</evidence>
<feature type="compositionally biased region" description="Basic and acidic residues" evidence="1">
    <location>
        <begin position="275"/>
        <end position="284"/>
    </location>
</feature>
<sequence length="1259" mass="139558">MEHETPLSSMTIDELKFELMSLGDPSFVFDDRDELLSALKSARRVEEIKMSALLWDDPELSPAFKELIVDAAAPDDADERGGEKSVGTRATSSTSHDSSLSSGAPVVVVVPPAPPTVPAGSRKDDRDAAAVIVVDPPPAEDDDGGEGGESNSLSRRLVEYFVMVSCVPSRAGGGGDANNNNNNNNNATSSSSSSSAGRGRGRRPTGEGRPPDPTRDSMNPRTRGRFEIRRAHLPPPVAPPHRKKKSSGEEEEDDDDDDDGVADAYLEPRITARYPPRDHPDRPLNPRLPQFCHPEGTELIRPTSEYRMPRVHHFVLTDSMGGKLYGTALTVHEELLSERGGDDDDGEGGGGRRRDDASPKKGRTYYAPRVLTLLSTYPYLSAFRTYLTQLYRLATTTDVMTAPIERYVQNICSEVPAPPPGAFEVELSVHPSLGRVGEVRFWAPPADQPIPYVSLPFRVLFECLDVGNALFAWYSLACEGKVLLVSSQLSLLTVCGEILCSLLFPMRWSHLYIPVLPRSLCPMLDAPMPYLCGISRENFPYAVGDVSDETIVVDLDRNVVTVGPNAPDLPPLPNSRRKKLEGVLKENIGDVFWEARNLNRREVLRARASNDKEGLEEMLRDAHAVWEERMRTCDDAFNLAHAPDSVTLDFDEDANDRNAESTRQSRWDAVQEGFLRFYVASLQDYRRFLPAEELMGQRNSWRGGEGGPSSLRFRKEEFVAAADKDFQPFLEALVHTQQFDDFVTRKMHNAADAADIKFFDQSIDAKRNRSKLTLKKKETNFLHAASAHRDLKRIKAVEPSGEGLPPLPGGETRYMYKMWPVSFDERLFGTPRPIPSIISAEFDRRTALRAMLRSKYGDVEVHKSGGNNKSPEATAFILFFLTFTSIIGVELLVVEKKHGSGPDVDFDRLSLQSSPTRQMSELDNDMKVARTIAMAQIELTHRTLSLMRARKLPPEPLVYKLVIQACGRCKMTHVAPLLMEMIKRDGLATDSSIYTELIAAFSNDESQHSSLAYHMSSLSTERELLESSHLESTTSASEYSSVDLSTEASTHGVNSSAKTKKSRMSFLAGKAKKNLQTEAGPTPKFSMKVSSAVAKHNELGESLLQSLYPGIDIDTENPCPKCAAVLTEDSISAGWVPCATNDYQTNCSFCGHKFIPKFSVSCKSSSFQGSQGKGTPLYCDHLSPWVLVREIRSIMATTGGMGHILAEEFRSGTDISATLWWNMVVTFRRYKIPFMFLLQGSFHNNVILSLPVDKSLPRK</sequence>
<dbReference type="Pfam" id="PF03456">
    <property type="entry name" value="uDENN"/>
    <property type="match status" value="1"/>
</dbReference>